<dbReference type="OrthoDB" id="2282793at2759"/>
<dbReference type="Proteomes" id="UP000646827">
    <property type="component" value="Unassembled WGS sequence"/>
</dbReference>
<feature type="compositionally biased region" description="Polar residues" evidence="1">
    <location>
        <begin position="246"/>
        <end position="255"/>
    </location>
</feature>
<keyword evidence="2" id="KW-0812">Transmembrane</keyword>
<keyword evidence="2" id="KW-1133">Transmembrane helix</keyword>
<feature type="compositionally biased region" description="Low complexity" evidence="1">
    <location>
        <begin position="222"/>
        <end position="238"/>
    </location>
</feature>
<feature type="transmembrane region" description="Helical" evidence="2">
    <location>
        <begin position="109"/>
        <end position="132"/>
    </location>
</feature>
<feature type="compositionally biased region" description="Basic and acidic residues" evidence="1">
    <location>
        <begin position="147"/>
        <end position="161"/>
    </location>
</feature>
<keyword evidence="2" id="KW-0472">Membrane</keyword>
<gene>
    <name evidence="3" type="ORF">INT45_006926</name>
</gene>
<feature type="region of interest" description="Disordered" evidence="1">
    <location>
        <begin position="222"/>
        <end position="255"/>
    </location>
</feature>
<keyword evidence="4" id="KW-1185">Reference proteome</keyword>
<dbReference type="EMBL" id="JAEPRB010000084">
    <property type="protein sequence ID" value="KAG2222404.1"/>
    <property type="molecule type" value="Genomic_DNA"/>
</dbReference>
<evidence type="ECO:0000256" key="1">
    <source>
        <dbReference type="SAM" id="MobiDB-lite"/>
    </source>
</evidence>
<feature type="compositionally biased region" description="Polar residues" evidence="1">
    <location>
        <begin position="63"/>
        <end position="72"/>
    </location>
</feature>
<comment type="caution">
    <text evidence="3">The sequence shown here is derived from an EMBL/GenBank/DDBJ whole genome shotgun (WGS) entry which is preliminary data.</text>
</comment>
<evidence type="ECO:0000256" key="2">
    <source>
        <dbReference type="SAM" id="Phobius"/>
    </source>
</evidence>
<name>A0A8H7S2J7_9FUNG</name>
<feature type="region of interest" description="Disordered" evidence="1">
    <location>
        <begin position="142"/>
        <end position="164"/>
    </location>
</feature>
<sequence>MTSISINATIILIEDNPTPTSAYYSSNFLIIPTNNEQIDEEVRAARVIGANLGLPLPPLPHQQDASPAQQMNQEEEEAKIPEDNNNDRSLNSIKENNENEQKKANKSNIIAGIIGASSSGMVAMIAIGILVWHNSRRRQHLLSSNKDNPDSPKGNNERKDPILFSLPGEPMIARAEATTTTLSSSHEASIAAASFNEWDQQQQRNIFKFPSSVTYSALFPATTNTTANNNNSNRTTSNQHEEEWSSDTGSSESLSIRNLSTCDSVEENTAVTDTITSVHNKQQRMKQSNLVGSTLSVIHSQQSTLNSLSSHQKQLNPSVIDKNNKNELSLVNKKLLHYPPRSRHDLASSSIKNSDKENHDNASNEMSSYNLDKLFYPSEVATTNSSLSSSSTLMSNNHQPQQNQLIRLLRQHYFVTPFDLPPSRFLPLQNCPFQLVTRQSILDDPEKRQGVHEIP</sequence>
<feature type="compositionally biased region" description="Basic and acidic residues" evidence="1">
    <location>
        <begin position="353"/>
        <end position="362"/>
    </location>
</feature>
<feature type="region of interest" description="Disordered" evidence="1">
    <location>
        <begin position="55"/>
        <end position="92"/>
    </location>
</feature>
<feature type="region of interest" description="Disordered" evidence="1">
    <location>
        <begin position="335"/>
        <end position="365"/>
    </location>
</feature>
<evidence type="ECO:0000313" key="3">
    <source>
        <dbReference type="EMBL" id="KAG2222404.1"/>
    </source>
</evidence>
<accession>A0A8H7S2J7</accession>
<protein>
    <submittedName>
        <fullName evidence="3">Uncharacterized protein</fullName>
    </submittedName>
</protein>
<proteinExistence type="predicted"/>
<organism evidence="3 4">
    <name type="scientific">Circinella minor</name>
    <dbReference type="NCBI Taxonomy" id="1195481"/>
    <lineage>
        <taxon>Eukaryota</taxon>
        <taxon>Fungi</taxon>
        <taxon>Fungi incertae sedis</taxon>
        <taxon>Mucoromycota</taxon>
        <taxon>Mucoromycotina</taxon>
        <taxon>Mucoromycetes</taxon>
        <taxon>Mucorales</taxon>
        <taxon>Lichtheimiaceae</taxon>
        <taxon>Circinella</taxon>
    </lineage>
</organism>
<reference evidence="3 4" key="1">
    <citation type="submission" date="2020-12" db="EMBL/GenBank/DDBJ databases">
        <title>Metabolic potential, ecology and presence of endohyphal bacteria is reflected in genomic diversity of Mucoromycotina.</title>
        <authorList>
            <person name="Muszewska A."/>
            <person name="Okrasinska A."/>
            <person name="Steczkiewicz K."/>
            <person name="Drgas O."/>
            <person name="Orlowska M."/>
            <person name="Perlinska-Lenart U."/>
            <person name="Aleksandrzak-Piekarczyk T."/>
            <person name="Szatraj K."/>
            <person name="Zielenkiewicz U."/>
            <person name="Pilsyk S."/>
            <person name="Malc E."/>
            <person name="Mieczkowski P."/>
            <person name="Kruszewska J.S."/>
            <person name="Biernat P."/>
            <person name="Pawlowska J."/>
        </authorList>
    </citation>
    <scope>NUCLEOTIDE SEQUENCE [LARGE SCALE GENOMIC DNA]</scope>
    <source>
        <strain evidence="3 4">CBS 142.35</strain>
    </source>
</reference>
<evidence type="ECO:0000313" key="4">
    <source>
        <dbReference type="Proteomes" id="UP000646827"/>
    </source>
</evidence>
<dbReference type="AlphaFoldDB" id="A0A8H7S2J7"/>